<dbReference type="Proteomes" id="UP000663193">
    <property type="component" value="Chromosome 2"/>
</dbReference>
<keyword evidence="3" id="KW-1185">Reference proteome</keyword>
<feature type="compositionally biased region" description="Basic residues" evidence="1">
    <location>
        <begin position="1"/>
        <end position="12"/>
    </location>
</feature>
<dbReference type="RefSeq" id="XP_001798387.1">
    <property type="nucleotide sequence ID" value="XM_001798335.1"/>
</dbReference>
<evidence type="ECO:0000256" key="1">
    <source>
        <dbReference type="SAM" id="MobiDB-lite"/>
    </source>
</evidence>
<dbReference type="OMA" id="YRTEWAR"/>
<protein>
    <submittedName>
        <fullName evidence="2">Uncharacterized protein</fullName>
    </submittedName>
</protein>
<reference evidence="3" key="1">
    <citation type="journal article" date="2021" name="BMC Genomics">
        <title>Chromosome-level genome assembly and manually-curated proteome of model necrotroph Parastagonospora nodorum Sn15 reveals a genome-wide trove of candidate effector homologs, and redundancy of virulence-related functions within an accessory chromosome.</title>
        <authorList>
            <person name="Bertazzoni S."/>
            <person name="Jones D.A.B."/>
            <person name="Phan H.T."/>
            <person name="Tan K.-C."/>
            <person name="Hane J.K."/>
        </authorList>
    </citation>
    <scope>NUCLEOTIDE SEQUENCE [LARGE SCALE GENOMIC DNA]</scope>
    <source>
        <strain evidence="3">SN15 / ATCC MYA-4574 / FGSC 10173)</strain>
    </source>
</reference>
<organism evidence="2 3">
    <name type="scientific">Phaeosphaeria nodorum (strain SN15 / ATCC MYA-4574 / FGSC 10173)</name>
    <name type="common">Glume blotch fungus</name>
    <name type="synonym">Parastagonospora nodorum</name>
    <dbReference type="NCBI Taxonomy" id="321614"/>
    <lineage>
        <taxon>Eukaryota</taxon>
        <taxon>Fungi</taxon>
        <taxon>Dikarya</taxon>
        <taxon>Ascomycota</taxon>
        <taxon>Pezizomycotina</taxon>
        <taxon>Dothideomycetes</taxon>
        <taxon>Pleosporomycetidae</taxon>
        <taxon>Pleosporales</taxon>
        <taxon>Pleosporineae</taxon>
        <taxon>Phaeosphaeriaceae</taxon>
        <taxon>Parastagonospora</taxon>
    </lineage>
</organism>
<dbReference type="PANTHER" id="PTHR38846">
    <property type="entry name" value="C3H1-TYPE DOMAIN-CONTAINING PROTEIN"/>
    <property type="match status" value="1"/>
</dbReference>
<accession>A0A7U2EUD1</accession>
<dbReference type="PANTHER" id="PTHR38846:SF1">
    <property type="entry name" value="C3H1-TYPE DOMAIN-CONTAINING PROTEIN"/>
    <property type="match status" value="1"/>
</dbReference>
<evidence type="ECO:0000313" key="3">
    <source>
        <dbReference type="Proteomes" id="UP000663193"/>
    </source>
</evidence>
<feature type="compositionally biased region" description="Low complexity" evidence="1">
    <location>
        <begin position="27"/>
        <end position="42"/>
    </location>
</feature>
<name>A0A7U2EUD1_PHANO</name>
<dbReference type="KEGG" id="pno:SNOG_08060"/>
<gene>
    <name evidence="2" type="ORF">JI435_080600</name>
</gene>
<evidence type="ECO:0000313" key="2">
    <source>
        <dbReference type="EMBL" id="QRC92887.1"/>
    </source>
</evidence>
<proteinExistence type="predicted"/>
<dbReference type="OrthoDB" id="6105938at2759"/>
<feature type="region of interest" description="Disordered" evidence="1">
    <location>
        <begin position="1"/>
        <end position="50"/>
    </location>
</feature>
<dbReference type="VEuPathDB" id="FungiDB:JI435_080600"/>
<dbReference type="AlphaFoldDB" id="A0A7U2EUD1"/>
<sequence length="200" mass="22959">MARRGRPARKGSQHGGSVSLHTDKFQTTSSSSSNECSTLSVSDTDSSEHGSSYFAQFSDFEEEPGASLTSEMARLAVQEKWSKKEKQRQRLDAFDAEFARHFGIDMGKLEMWQEMCCLCRIEDIPTSITQCKKALAKVHLNIFNFLDHCRNPKVFELKLFRNISKLREYTVPNFIYPLKRAKADTFIKALLRPFGFTHYK</sequence>
<dbReference type="EMBL" id="CP069024">
    <property type="protein sequence ID" value="QRC92887.1"/>
    <property type="molecule type" value="Genomic_DNA"/>
</dbReference>